<dbReference type="InterPro" id="IPR012338">
    <property type="entry name" value="Beta-lactam/transpept-like"/>
</dbReference>
<accession>A0A1G2P3Q1</accession>
<comment type="subcellular location">
    <subcellularLocation>
        <location evidence="1">Membrane</location>
    </subcellularLocation>
</comment>
<organism evidence="5 6">
    <name type="scientific">Candidatus Taylorbacteria bacterium RIFCSPLOWO2_02_FULL_46_40</name>
    <dbReference type="NCBI Taxonomy" id="1802329"/>
    <lineage>
        <taxon>Bacteria</taxon>
        <taxon>Candidatus Tayloriibacteriota</taxon>
    </lineage>
</organism>
<evidence type="ECO:0000259" key="4">
    <source>
        <dbReference type="Pfam" id="PF00905"/>
    </source>
</evidence>
<proteinExistence type="predicted"/>
<dbReference type="GO" id="GO:0008658">
    <property type="term" value="F:penicillin binding"/>
    <property type="evidence" value="ECO:0007669"/>
    <property type="project" value="InterPro"/>
</dbReference>
<evidence type="ECO:0000313" key="6">
    <source>
        <dbReference type="Proteomes" id="UP000176429"/>
    </source>
</evidence>
<evidence type="ECO:0000256" key="1">
    <source>
        <dbReference type="ARBA" id="ARBA00004370"/>
    </source>
</evidence>
<name>A0A1G2P3Q1_9BACT</name>
<dbReference type="InterPro" id="IPR001460">
    <property type="entry name" value="PCN-bd_Tpept"/>
</dbReference>
<keyword evidence="3" id="KW-1133">Transmembrane helix</keyword>
<protein>
    <recommendedName>
        <fullName evidence="4">Penicillin-binding protein transpeptidase domain-containing protein</fullName>
    </recommendedName>
</protein>
<keyword evidence="3" id="KW-0812">Transmembrane</keyword>
<evidence type="ECO:0000313" key="5">
    <source>
        <dbReference type="EMBL" id="OHA42252.1"/>
    </source>
</evidence>
<evidence type="ECO:0000256" key="2">
    <source>
        <dbReference type="ARBA" id="ARBA00023136"/>
    </source>
</evidence>
<dbReference type="Gene3D" id="3.90.1310.10">
    <property type="entry name" value="Penicillin-binding protein 2a (Domain 2)"/>
    <property type="match status" value="1"/>
</dbReference>
<dbReference type="Proteomes" id="UP000176429">
    <property type="component" value="Unassembled WGS sequence"/>
</dbReference>
<sequence length="572" mass="62892">MSKSAARSRIRLLYFFSAVVAVVLLGRLYFVQLVHGEMYLDLADRRHVSKSSLFDRGSIYFETKEAETVSAASVANGFLLFINPSKISDPGNVFSRLQKLLPELNKEQFMSSASREGDIYEEIFHKIISETALAIEDLAIEGVGVAKERWRYYPGERLASNVLGIVAFNGDSLGGRYGVESYYDDLLSRDSGIAYMSFVKDLFSGIQTASKGELGNKGDITLTIEPSVQSYLEGILSEVSDKYKSEQTGAIVMDPFTGEILAMAVTPTFNPNNLDTESSSAIFSNPIVESVYEMGSIFKPITMAIGLDTKAVRADTKYDDKGALTIDGRTISNFDGRARGVVSMQEVLNQSLNTGAVYVAEAVGKKNYNEYLLKFGLAEETGVDLPGEAQGLLQNALNSNRKIEMATAAYGQGIAFSPIAIVRALSALGNGGTLPDPHVVKEIKFENGLKSKMETKDTGQKVIKKETSEEVTRMLVRVVDEALAHGTIKMERYSVAAKTGTAQIAKPSGGGYYDDRYLHSFFGYFPAFNPRFIVFLYTVYPKGVSYASETLTTPFAEMTQYLINYYEIPPDR</sequence>
<dbReference type="PANTHER" id="PTHR30627:SF1">
    <property type="entry name" value="PEPTIDOGLYCAN D,D-TRANSPEPTIDASE FTSI"/>
    <property type="match status" value="1"/>
</dbReference>
<dbReference type="AlphaFoldDB" id="A0A1G2P3Q1"/>
<gene>
    <name evidence="5" type="ORF">A3H68_01340</name>
</gene>
<keyword evidence="2 3" id="KW-0472">Membrane</keyword>
<dbReference type="GO" id="GO:0071555">
    <property type="term" value="P:cell wall organization"/>
    <property type="evidence" value="ECO:0007669"/>
    <property type="project" value="TreeGrafter"/>
</dbReference>
<dbReference type="PANTHER" id="PTHR30627">
    <property type="entry name" value="PEPTIDOGLYCAN D,D-TRANSPEPTIDASE"/>
    <property type="match status" value="1"/>
</dbReference>
<dbReference type="InterPro" id="IPR036138">
    <property type="entry name" value="PBP_dimer_sf"/>
</dbReference>
<dbReference type="SUPFAM" id="SSF56519">
    <property type="entry name" value="Penicillin binding protein dimerisation domain"/>
    <property type="match status" value="1"/>
</dbReference>
<dbReference type="SUPFAM" id="SSF56601">
    <property type="entry name" value="beta-lactamase/transpeptidase-like"/>
    <property type="match status" value="1"/>
</dbReference>
<feature type="domain" description="Penicillin-binding protein transpeptidase" evidence="4">
    <location>
        <begin position="249"/>
        <end position="555"/>
    </location>
</feature>
<dbReference type="InterPro" id="IPR050515">
    <property type="entry name" value="Beta-lactam/transpept"/>
</dbReference>
<reference evidence="5 6" key="1">
    <citation type="journal article" date="2016" name="Nat. Commun.">
        <title>Thousands of microbial genomes shed light on interconnected biogeochemical processes in an aquifer system.</title>
        <authorList>
            <person name="Anantharaman K."/>
            <person name="Brown C.T."/>
            <person name="Hug L.A."/>
            <person name="Sharon I."/>
            <person name="Castelle C.J."/>
            <person name="Probst A.J."/>
            <person name="Thomas B.C."/>
            <person name="Singh A."/>
            <person name="Wilkins M.J."/>
            <person name="Karaoz U."/>
            <person name="Brodie E.L."/>
            <person name="Williams K.H."/>
            <person name="Hubbard S.S."/>
            <person name="Banfield J.F."/>
        </authorList>
    </citation>
    <scope>NUCLEOTIDE SEQUENCE [LARGE SCALE GENOMIC DNA]</scope>
</reference>
<dbReference type="Gene3D" id="3.40.710.10">
    <property type="entry name" value="DD-peptidase/beta-lactamase superfamily"/>
    <property type="match status" value="1"/>
</dbReference>
<evidence type="ECO:0000256" key="3">
    <source>
        <dbReference type="SAM" id="Phobius"/>
    </source>
</evidence>
<feature type="transmembrane region" description="Helical" evidence="3">
    <location>
        <begin position="12"/>
        <end position="30"/>
    </location>
</feature>
<dbReference type="Pfam" id="PF00905">
    <property type="entry name" value="Transpeptidase"/>
    <property type="match status" value="1"/>
</dbReference>
<dbReference type="GO" id="GO:0005886">
    <property type="term" value="C:plasma membrane"/>
    <property type="evidence" value="ECO:0007669"/>
    <property type="project" value="TreeGrafter"/>
</dbReference>
<dbReference type="Gene3D" id="3.30.450.330">
    <property type="match status" value="1"/>
</dbReference>
<dbReference type="EMBL" id="MHSH01000009">
    <property type="protein sequence ID" value="OHA42252.1"/>
    <property type="molecule type" value="Genomic_DNA"/>
</dbReference>
<comment type="caution">
    <text evidence="5">The sequence shown here is derived from an EMBL/GenBank/DDBJ whole genome shotgun (WGS) entry which is preliminary data.</text>
</comment>